<feature type="compositionally biased region" description="Low complexity" evidence="5">
    <location>
        <begin position="551"/>
        <end position="564"/>
    </location>
</feature>
<dbReference type="SMART" id="SM00021">
    <property type="entry name" value="DAX"/>
    <property type="match status" value="1"/>
</dbReference>
<dbReference type="PROSITE" id="PS50132">
    <property type="entry name" value="RGS"/>
    <property type="match status" value="1"/>
</dbReference>
<reference evidence="10" key="2">
    <citation type="journal article" date="2010" name="Nature">
        <title>The Amphimedon queenslandica genome and the evolution of animal complexity.</title>
        <authorList>
            <person name="Srivastava M."/>
            <person name="Simakov O."/>
            <person name="Chapman J."/>
            <person name="Fahey B."/>
            <person name="Gauthier M.E."/>
            <person name="Mitros T."/>
            <person name="Richards G.S."/>
            <person name="Conaco C."/>
            <person name="Dacre M."/>
            <person name="Hellsten U."/>
            <person name="Larroux C."/>
            <person name="Putnam N.H."/>
            <person name="Stanke M."/>
            <person name="Adamska M."/>
            <person name="Darling A."/>
            <person name="Degnan S.M."/>
            <person name="Oakley T.H."/>
            <person name="Plachetzki D.C."/>
            <person name="Zhai Y."/>
            <person name="Adamski M."/>
            <person name="Calcino A."/>
            <person name="Cummins S.F."/>
            <person name="Goodstein D.M."/>
            <person name="Harris C."/>
            <person name="Jackson D.J."/>
            <person name="Leys S.P."/>
            <person name="Shu S."/>
            <person name="Woodcroft B.J."/>
            <person name="Vervoort M."/>
            <person name="Kosik K.S."/>
            <person name="Manning G."/>
            <person name="Degnan B.M."/>
            <person name="Rokhsar D.S."/>
        </authorList>
    </citation>
    <scope>NUCLEOTIDE SEQUENCE [LARGE SCALE GENOMIC DNA]</scope>
</reference>
<feature type="region of interest" description="Disordered" evidence="5">
    <location>
        <begin position="18"/>
        <end position="83"/>
    </location>
</feature>
<evidence type="ECO:0000256" key="1">
    <source>
        <dbReference type="ARBA" id="ARBA00004496"/>
    </source>
</evidence>
<dbReference type="SUPFAM" id="SSF54236">
    <property type="entry name" value="Ubiquitin-like"/>
    <property type="match status" value="1"/>
</dbReference>
<dbReference type="SUPFAM" id="SSF48097">
    <property type="entry name" value="Regulator of G-protein signaling, RGS"/>
    <property type="match status" value="1"/>
</dbReference>
<dbReference type="Gene3D" id="1.10.167.10">
    <property type="entry name" value="Regulator of G-protein Signalling 4, domain 2"/>
    <property type="match status" value="1"/>
</dbReference>
<dbReference type="GO" id="GO:0032436">
    <property type="term" value="P:positive regulation of proteasomal ubiquitin-dependent protein catabolic process"/>
    <property type="evidence" value="ECO:0007669"/>
    <property type="project" value="TreeGrafter"/>
</dbReference>
<evidence type="ECO:0000259" key="7">
    <source>
        <dbReference type="PROSITE" id="PS50841"/>
    </source>
</evidence>
<organism evidence="8">
    <name type="scientific">Amphimedon queenslandica</name>
    <name type="common">Sponge</name>
    <dbReference type="NCBI Taxonomy" id="400682"/>
    <lineage>
        <taxon>Eukaryota</taxon>
        <taxon>Metazoa</taxon>
        <taxon>Porifera</taxon>
        <taxon>Demospongiae</taxon>
        <taxon>Heteroscleromorpha</taxon>
        <taxon>Haplosclerida</taxon>
        <taxon>Niphatidae</taxon>
        <taxon>Amphimedon</taxon>
    </lineage>
</organism>
<dbReference type="InterPro" id="IPR016137">
    <property type="entry name" value="RGS"/>
</dbReference>
<dbReference type="InterPro" id="IPR029071">
    <property type="entry name" value="Ubiquitin-like_domsf"/>
</dbReference>
<evidence type="ECO:0000256" key="3">
    <source>
        <dbReference type="ARBA" id="ARBA00022687"/>
    </source>
</evidence>
<dbReference type="SMART" id="SM00315">
    <property type="entry name" value="RGS"/>
    <property type="match status" value="1"/>
</dbReference>
<dbReference type="Gene3D" id="2.40.240.130">
    <property type="match status" value="1"/>
</dbReference>
<evidence type="ECO:0000256" key="5">
    <source>
        <dbReference type="SAM" id="MobiDB-lite"/>
    </source>
</evidence>
<dbReference type="InterPro" id="IPR043581">
    <property type="entry name" value="Axin-like"/>
</dbReference>
<feature type="compositionally biased region" description="Low complexity" evidence="5">
    <location>
        <begin position="613"/>
        <end position="645"/>
    </location>
</feature>
<evidence type="ECO:0000256" key="4">
    <source>
        <dbReference type="PROSITE-ProRule" id="PRU00069"/>
    </source>
</evidence>
<sequence>MAAIVSGNDHELALEEALQRIGGEPGTDEEDDEELSVVEYDEEEQRPPAPTASVVSGPAPETTTNGDNGAGGGGRYEVPEPYIGTPSNSVPLKEVLGEYRSFMLFRRFLKDQCITRNLQFWLACEYYHTQMPLEGIKAAKAIYCRFLKSSAPLHVSILEATKRKICTIVQLGSPPGYTLFLEAQQEVYNQMEVNELQQFLCSDSFSECSQFPTRGPTQNMYGSVSGDIGFQPSRYRNGGSLHSSDDSTSVTSFASEDVGSTHTQVLCLPHHTKSVYTPRNAHSDTEHSSSHPRRQQYAGPTTHISRNKVLTQNQFYEIVCEKLSAVQRDRTAMKQRARNIARIAGKSYEDIMSIDWFDTPEAIKYVCFDDEGTVAGADDGLHSPPLSLPPPHKQSVGKRTTVESSDTPPSSTSGAPSHHLISFGLKEIQEALRDLDIASQVRQKRSSTLMSSSASSYISDSGVGESNLPSSGSGGPGPSSGHNSRLSNRVHAYLQNQQRVTSQQSEREAQAQLVATMLMNNSVPSDELNPYHNNGRRSYANYPGAYSSDDSSSCFTATSHSSNSEFFVPRRPHPLYGDSNDESRQQSHHHSRYPPGMRRLAPSNRRPPSSRYLPQQTTPNQPPQQQLSTSNRAISPSVHPSSKSSSDTLLVAYSWEGKTYANKLQVSCLTLGEFKEKMFKRKGQYRFFFKSFCEELNDVILEEISDNSVTLPLHEGKIVGQVEGITD</sequence>
<keyword evidence="3 4" id="KW-0879">Wnt signaling pathway</keyword>
<dbReference type="AlphaFoldDB" id="E2IJA3"/>
<dbReference type="Pfam" id="PF00778">
    <property type="entry name" value="DIX"/>
    <property type="match status" value="1"/>
</dbReference>
<dbReference type="CDD" id="cd07440">
    <property type="entry name" value="RGS"/>
    <property type="match status" value="1"/>
</dbReference>
<dbReference type="PANTHER" id="PTHR46102:SF2">
    <property type="entry name" value="AXIN"/>
    <property type="match status" value="1"/>
</dbReference>
<dbReference type="PROSITE" id="PS50841">
    <property type="entry name" value="DIX"/>
    <property type="match status" value="1"/>
</dbReference>
<name>E2IJA3_AMPQE</name>
<reference evidence="8" key="1">
    <citation type="journal article" date="2010" name="Evol. Dev.">
        <title>Structure and expression of conserved Wnt pathway components in the demosponge Amphimedon queenslandica.</title>
        <authorList>
            <person name="Adamska M."/>
            <person name="Larroux C."/>
            <person name="Adamski M."/>
            <person name="Green K."/>
            <person name="Lovas E."/>
            <person name="Koop D."/>
            <person name="Richards G.S."/>
            <person name="Zwafink C."/>
            <person name="Degnan B.M."/>
        </authorList>
    </citation>
    <scope>NUCLEOTIDE SEQUENCE</scope>
</reference>
<feature type="region of interest" description="Disordered" evidence="5">
    <location>
        <begin position="442"/>
        <end position="485"/>
    </location>
</feature>
<dbReference type="KEGG" id="aqu:100616092"/>
<dbReference type="GO" id="GO:0060090">
    <property type="term" value="F:molecular adaptor activity"/>
    <property type="evidence" value="ECO:0007669"/>
    <property type="project" value="TreeGrafter"/>
</dbReference>
<dbReference type="GO" id="GO:0048468">
    <property type="term" value="P:cell development"/>
    <property type="evidence" value="ECO:0007669"/>
    <property type="project" value="TreeGrafter"/>
</dbReference>
<dbReference type="EnsemblMetazoa" id="NM_001279315.1">
    <property type="protein sequence ID" value="NP_001266244.1"/>
    <property type="gene ID" value="LOC100616092"/>
</dbReference>
<dbReference type="GO" id="GO:0005634">
    <property type="term" value="C:nucleus"/>
    <property type="evidence" value="ECO:0007669"/>
    <property type="project" value="TreeGrafter"/>
</dbReference>
<feature type="compositionally biased region" description="Acidic residues" evidence="5">
    <location>
        <begin position="26"/>
        <end position="44"/>
    </location>
</feature>
<evidence type="ECO:0000259" key="6">
    <source>
        <dbReference type="PROSITE" id="PS50132"/>
    </source>
</evidence>
<evidence type="ECO:0000313" key="9">
    <source>
        <dbReference type="EnsemblMetazoa" id="NP_001266244.1"/>
    </source>
</evidence>
<keyword evidence="10" id="KW-1185">Reference proteome</keyword>
<dbReference type="InterPro" id="IPR001158">
    <property type="entry name" value="DIX"/>
</dbReference>
<dbReference type="GO" id="GO:0005886">
    <property type="term" value="C:plasma membrane"/>
    <property type="evidence" value="ECO:0007669"/>
    <property type="project" value="TreeGrafter"/>
</dbReference>
<dbReference type="EMBL" id="HM561516">
    <property type="protein sequence ID" value="ADO16575.1"/>
    <property type="molecule type" value="mRNA"/>
</dbReference>
<protein>
    <submittedName>
        <fullName evidence="8">Axin</fullName>
    </submittedName>
</protein>
<dbReference type="GO" id="GO:0031625">
    <property type="term" value="F:ubiquitin protein ligase binding"/>
    <property type="evidence" value="ECO:0007669"/>
    <property type="project" value="TreeGrafter"/>
</dbReference>
<dbReference type="GO" id="GO:0016055">
    <property type="term" value="P:Wnt signaling pathway"/>
    <property type="evidence" value="ECO:0007669"/>
    <property type="project" value="UniProtKB-KW"/>
</dbReference>
<feature type="region of interest" description="Disordered" evidence="5">
    <location>
        <begin position="542"/>
        <end position="645"/>
    </location>
</feature>
<evidence type="ECO:0000313" key="8">
    <source>
        <dbReference type="EMBL" id="ADO16575.1"/>
    </source>
</evidence>
<dbReference type="InterPro" id="IPR038207">
    <property type="entry name" value="DIX_dom_sf"/>
</dbReference>
<evidence type="ECO:0000256" key="2">
    <source>
        <dbReference type="ARBA" id="ARBA00022490"/>
    </source>
</evidence>
<feature type="domain" description="RGS" evidence="6">
    <location>
        <begin position="91"/>
        <end position="207"/>
    </location>
</feature>
<comment type="subcellular location">
    <subcellularLocation>
        <location evidence="1">Cytoplasm</location>
    </subcellularLocation>
</comment>
<proteinExistence type="evidence at transcript level"/>
<feature type="compositionally biased region" description="Polar residues" evidence="5">
    <location>
        <begin position="402"/>
        <end position="415"/>
    </location>
</feature>
<dbReference type="PANTHER" id="PTHR46102">
    <property type="entry name" value="AXIN"/>
    <property type="match status" value="1"/>
</dbReference>
<keyword evidence="2" id="KW-0963">Cytoplasm</keyword>
<dbReference type="InterPro" id="IPR036305">
    <property type="entry name" value="RGS_sf"/>
</dbReference>
<dbReference type="PRINTS" id="PR01301">
    <property type="entry name" value="RGSPROTEIN"/>
</dbReference>
<dbReference type="GO" id="GO:0090090">
    <property type="term" value="P:negative regulation of canonical Wnt signaling pathway"/>
    <property type="evidence" value="ECO:0007669"/>
    <property type="project" value="InterPro"/>
</dbReference>
<evidence type="ECO:0000313" key="10">
    <source>
        <dbReference type="Proteomes" id="UP000007879"/>
    </source>
</evidence>
<dbReference type="GO" id="GO:0030877">
    <property type="term" value="C:beta-catenin destruction complex"/>
    <property type="evidence" value="ECO:0007669"/>
    <property type="project" value="TreeGrafter"/>
</dbReference>
<accession>E2IJA3</accession>
<feature type="region of interest" description="Disordered" evidence="5">
    <location>
        <begin position="275"/>
        <end position="303"/>
    </location>
</feature>
<feature type="compositionally biased region" description="Low complexity" evidence="5">
    <location>
        <begin position="446"/>
        <end position="461"/>
    </location>
</feature>
<dbReference type="GO" id="GO:0019901">
    <property type="term" value="F:protein kinase binding"/>
    <property type="evidence" value="ECO:0007669"/>
    <property type="project" value="TreeGrafter"/>
</dbReference>
<feature type="domain" description="DIX" evidence="7">
    <location>
        <begin position="644"/>
        <end position="726"/>
    </location>
</feature>
<dbReference type="GO" id="GO:0008013">
    <property type="term" value="F:beta-catenin binding"/>
    <property type="evidence" value="ECO:0007669"/>
    <property type="project" value="TreeGrafter"/>
</dbReference>
<dbReference type="GO" id="GO:0005737">
    <property type="term" value="C:cytoplasm"/>
    <property type="evidence" value="ECO:0007669"/>
    <property type="project" value="UniProtKB-SubCell"/>
</dbReference>
<feature type="region of interest" description="Disordered" evidence="5">
    <location>
        <begin position="376"/>
        <end position="418"/>
    </location>
</feature>
<dbReference type="OrthoDB" id="10007451at2759"/>
<dbReference type="InterPro" id="IPR044926">
    <property type="entry name" value="RGS_subdomain_2"/>
</dbReference>
<dbReference type="Proteomes" id="UP000007879">
    <property type="component" value="Unassembled WGS sequence"/>
</dbReference>
<gene>
    <name evidence="9" type="primary">100616092</name>
</gene>
<dbReference type="Pfam" id="PF00615">
    <property type="entry name" value="RGS"/>
    <property type="match status" value="1"/>
</dbReference>
<reference evidence="9" key="3">
    <citation type="submission" date="2024-06" db="UniProtKB">
        <authorList>
            <consortium name="EnsemblMetazoa"/>
        </authorList>
    </citation>
    <scope>IDENTIFICATION</scope>
</reference>